<name>A0ABS3RXN0_9ACTN</name>
<dbReference type="RefSeq" id="WP_208244864.1">
    <property type="nucleotide sequence ID" value="NZ_JAGEPF010000018.1"/>
</dbReference>
<protein>
    <submittedName>
        <fullName evidence="1">Uncharacterized protein</fullName>
    </submittedName>
</protein>
<organism evidence="1 2">
    <name type="scientific">Actinomadura violacea</name>
    <dbReference type="NCBI Taxonomy" id="2819934"/>
    <lineage>
        <taxon>Bacteria</taxon>
        <taxon>Bacillati</taxon>
        <taxon>Actinomycetota</taxon>
        <taxon>Actinomycetes</taxon>
        <taxon>Streptosporangiales</taxon>
        <taxon>Thermomonosporaceae</taxon>
        <taxon>Actinomadura</taxon>
    </lineage>
</organism>
<comment type="caution">
    <text evidence="1">The sequence shown here is derived from an EMBL/GenBank/DDBJ whole genome shotgun (WGS) entry which is preliminary data.</text>
</comment>
<sequence length="119" mass="13410">MRYTVKSIGPDHSFEFCSRACLDPWMARDQDQMQARRVSACAQGYHRPPGWPGHARWSRDPDDPYGDAALWECTKGCGHQQRSAGYGIGKAIYDHLGPAEHARWLAGQRHDPKEKTDGS</sequence>
<proteinExistence type="predicted"/>
<gene>
    <name evidence="1" type="ORF">J4709_28375</name>
</gene>
<evidence type="ECO:0000313" key="2">
    <source>
        <dbReference type="Proteomes" id="UP000680206"/>
    </source>
</evidence>
<reference evidence="1 2" key="1">
    <citation type="submission" date="2021-03" db="EMBL/GenBank/DDBJ databases">
        <title>Actinomadura violae sp. nov., isolated from lichen in Thailand.</title>
        <authorList>
            <person name="Kanchanasin P."/>
            <person name="Saeng-In P."/>
            <person name="Phongsopitanun W."/>
            <person name="Yuki M."/>
            <person name="Kudo T."/>
            <person name="Ohkuma M."/>
            <person name="Tanasupawat S."/>
        </authorList>
    </citation>
    <scope>NUCLEOTIDE SEQUENCE [LARGE SCALE GENOMIC DNA]</scope>
    <source>
        <strain evidence="1 2">LCR2-06</strain>
    </source>
</reference>
<accession>A0ABS3RXN0</accession>
<evidence type="ECO:0000313" key="1">
    <source>
        <dbReference type="EMBL" id="MBO2461505.1"/>
    </source>
</evidence>
<dbReference type="EMBL" id="JAGEPF010000018">
    <property type="protein sequence ID" value="MBO2461505.1"/>
    <property type="molecule type" value="Genomic_DNA"/>
</dbReference>
<dbReference type="Proteomes" id="UP000680206">
    <property type="component" value="Unassembled WGS sequence"/>
</dbReference>
<keyword evidence="2" id="KW-1185">Reference proteome</keyword>